<evidence type="ECO:0000313" key="2">
    <source>
        <dbReference type="Proteomes" id="UP000024635"/>
    </source>
</evidence>
<organism evidence="1 2">
    <name type="scientific">Ancylostoma ceylanicum</name>
    <dbReference type="NCBI Taxonomy" id="53326"/>
    <lineage>
        <taxon>Eukaryota</taxon>
        <taxon>Metazoa</taxon>
        <taxon>Ecdysozoa</taxon>
        <taxon>Nematoda</taxon>
        <taxon>Chromadorea</taxon>
        <taxon>Rhabditida</taxon>
        <taxon>Rhabditina</taxon>
        <taxon>Rhabditomorpha</taxon>
        <taxon>Strongyloidea</taxon>
        <taxon>Ancylostomatidae</taxon>
        <taxon>Ancylostomatinae</taxon>
        <taxon>Ancylostoma</taxon>
    </lineage>
</organism>
<dbReference type="Proteomes" id="UP000024635">
    <property type="component" value="Unassembled WGS sequence"/>
</dbReference>
<reference evidence="2" key="1">
    <citation type="journal article" date="2015" name="Nat. Genet.">
        <title>The genome and transcriptome of the zoonotic hookworm Ancylostoma ceylanicum identify infection-specific gene families.</title>
        <authorList>
            <person name="Schwarz E.M."/>
            <person name="Hu Y."/>
            <person name="Antoshechkin I."/>
            <person name="Miller M.M."/>
            <person name="Sternberg P.W."/>
            <person name="Aroian R.V."/>
        </authorList>
    </citation>
    <scope>NUCLEOTIDE SEQUENCE</scope>
    <source>
        <strain evidence="2">HY135</strain>
    </source>
</reference>
<dbReference type="AlphaFoldDB" id="A0A016SPF1"/>
<evidence type="ECO:0000313" key="1">
    <source>
        <dbReference type="EMBL" id="EYB92485.1"/>
    </source>
</evidence>
<dbReference type="PANTHER" id="PTHR31389">
    <property type="entry name" value="LD39211P"/>
    <property type="match status" value="1"/>
</dbReference>
<dbReference type="OrthoDB" id="10053392at2759"/>
<accession>A0A016SPF1</accession>
<keyword evidence="2" id="KW-1185">Reference proteome</keyword>
<proteinExistence type="predicted"/>
<protein>
    <submittedName>
        <fullName evidence="1">Uncharacterized protein</fullName>
    </submittedName>
</protein>
<gene>
    <name evidence="1" type="primary">Acey_s0193.g1394</name>
    <name evidence="1" type="ORF">Y032_0193g1394</name>
</gene>
<sequence>MTLCPTFNEPRHGRKTSLQWVRQNATYPIKRLSNSTNEIISPVFDHTVSPFARITSHHSIDPERTAASCDRRAIGCVSRPKLGRGSSKDCGKSAYMLHFASGHSIFAVTDPRTYEYIPTNKDAIKKQQSANHDANFAFIVKTTDAVEIVKWYVMCALENECMAPAGASLFCNFQEDRFNHYANCHR</sequence>
<dbReference type="EMBL" id="JARK01001529">
    <property type="protein sequence ID" value="EYB92485.1"/>
    <property type="molecule type" value="Genomic_DNA"/>
</dbReference>
<comment type="caution">
    <text evidence="1">The sequence shown here is derived from an EMBL/GenBank/DDBJ whole genome shotgun (WGS) entry which is preliminary data.</text>
</comment>
<dbReference type="PANTHER" id="PTHR31389:SF4">
    <property type="entry name" value="LD39211P"/>
    <property type="match status" value="1"/>
</dbReference>
<name>A0A016SPF1_9BILA</name>